<dbReference type="GO" id="GO:0009247">
    <property type="term" value="P:glycolipid biosynthetic process"/>
    <property type="evidence" value="ECO:0007669"/>
    <property type="project" value="InterPro"/>
</dbReference>
<dbReference type="SUPFAM" id="SSF52540">
    <property type="entry name" value="P-loop containing nucleoside triphosphate hydrolases"/>
    <property type="match status" value="1"/>
</dbReference>
<organism evidence="11 12">
    <name type="scientific">Stichopus japonicus</name>
    <name type="common">Sea cucumber</name>
    <dbReference type="NCBI Taxonomy" id="307972"/>
    <lineage>
        <taxon>Eukaryota</taxon>
        <taxon>Metazoa</taxon>
        <taxon>Echinodermata</taxon>
        <taxon>Eleutherozoa</taxon>
        <taxon>Echinozoa</taxon>
        <taxon>Holothuroidea</taxon>
        <taxon>Aspidochirotacea</taxon>
        <taxon>Aspidochirotida</taxon>
        <taxon>Stichopodidae</taxon>
        <taxon>Apostichopus</taxon>
    </lineage>
</organism>
<name>A0A2G8L7H2_STIJA</name>
<proteinExistence type="inferred from homology"/>
<keyword evidence="4 10" id="KW-0812">Transmembrane</keyword>
<evidence type="ECO:0000313" key="11">
    <source>
        <dbReference type="EMBL" id="PIK56194.1"/>
    </source>
</evidence>
<protein>
    <submittedName>
        <fullName evidence="11">Putative galactosylceramide sulfotransferase isoform X2</fullName>
    </submittedName>
</protein>
<keyword evidence="9" id="KW-0325">Glycoprotein</keyword>
<accession>A0A2G8L7H2</accession>
<evidence type="ECO:0000256" key="7">
    <source>
        <dbReference type="ARBA" id="ARBA00023034"/>
    </source>
</evidence>
<comment type="subcellular location">
    <subcellularLocation>
        <location evidence="1">Golgi apparatus membrane</location>
        <topology evidence="1">Single-pass type II membrane protein</topology>
    </subcellularLocation>
</comment>
<dbReference type="InterPro" id="IPR027417">
    <property type="entry name" value="P-loop_NTPase"/>
</dbReference>
<feature type="transmembrane region" description="Helical" evidence="10">
    <location>
        <begin position="37"/>
        <end position="59"/>
    </location>
</feature>
<dbReference type="PANTHER" id="PTHR14647:SF87">
    <property type="entry name" value="PUTATIVE-RELATED"/>
    <property type="match status" value="1"/>
</dbReference>
<dbReference type="PANTHER" id="PTHR14647">
    <property type="entry name" value="GALACTOSE-3-O-SULFOTRANSFERASE"/>
    <property type="match status" value="1"/>
</dbReference>
<dbReference type="Gene3D" id="3.40.50.300">
    <property type="entry name" value="P-loop containing nucleotide triphosphate hydrolases"/>
    <property type="match status" value="1"/>
</dbReference>
<evidence type="ECO:0000256" key="9">
    <source>
        <dbReference type="ARBA" id="ARBA00023180"/>
    </source>
</evidence>
<reference evidence="11 12" key="1">
    <citation type="journal article" date="2017" name="PLoS Biol.">
        <title>The sea cucumber genome provides insights into morphological evolution and visceral regeneration.</title>
        <authorList>
            <person name="Zhang X."/>
            <person name="Sun L."/>
            <person name="Yuan J."/>
            <person name="Sun Y."/>
            <person name="Gao Y."/>
            <person name="Zhang L."/>
            <person name="Li S."/>
            <person name="Dai H."/>
            <person name="Hamel J.F."/>
            <person name="Liu C."/>
            <person name="Yu Y."/>
            <person name="Liu S."/>
            <person name="Lin W."/>
            <person name="Guo K."/>
            <person name="Jin S."/>
            <person name="Xu P."/>
            <person name="Storey K.B."/>
            <person name="Huan P."/>
            <person name="Zhang T."/>
            <person name="Zhou Y."/>
            <person name="Zhang J."/>
            <person name="Lin C."/>
            <person name="Li X."/>
            <person name="Xing L."/>
            <person name="Huo D."/>
            <person name="Sun M."/>
            <person name="Wang L."/>
            <person name="Mercier A."/>
            <person name="Li F."/>
            <person name="Yang H."/>
            <person name="Xiang J."/>
        </authorList>
    </citation>
    <scope>NUCLEOTIDE SEQUENCE [LARGE SCALE GENOMIC DNA]</scope>
    <source>
        <strain evidence="11">Shaxun</strain>
        <tissue evidence="11">Muscle</tissue>
    </source>
</reference>
<dbReference type="GO" id="GO:0001733">
    <property type="term" value="F:galactosylceramide sulfotransferase activity"/>
    <property type="evidence" value="ECO:0007669"/>
    <property type="project" value="InterPro"/>
</dbReference>
<dbReference type="Proteomes" id="UP000230750">
    <property type="component" value="Unassembled WGS sequence"/>
</dbReference>
<sequence length="435" mass="50752">MFDQMESKNIHKGPFFLPRLDRTQLTLVKMSQSRTAGFSYVSMFVTVLCTCTVILIAIVKFDHSPWDKQITGPSPPGVMRFPPDHSVQGTAAQVTILDNSSFHVQSTGPPVLRSALDIQSGTEHQGRKIQSTPETLLENKPRTESLACKAKQRIVFLKTHKTASTTLVSILERYGYYRNLTFAVGKSHILSFQYKFARGNVLKFPGMQGKPFDMLTNHARYNRPEMDFLVPNATYITILRKPEDQLDSAFGYFEMYRGMKLENETNPLEKFMEDPMKYYLPHKYHMWQLSRNGMLFDLGLEHKYDEDDPKIVEKIQEIDGDFDLVLLSDFFDESLILLKRLLCWEYEDILYLSCGIRSASHRFENNEELAKRIRAWSHGDVLLYNHFNNTFWKRVKDYGPTFKEDLRHFRELNQRVYDDCIDRNNTNKSDKRVES</sequence>
<evidence type="ECO:0000256" key="8">
    <source>
        <dbReference type="ARBA" id="ARBA00023136"/>
    </source>
</evidence>
<dbReference type="EMBL" id="MRZV01000185">
    <property type="protein sequence ID" value="PIK56194.1"/>
    <property type="molecule type" value="Genomic_DNA"/>
</dbReference>
<dbReference type="Pfam" id="PF06990">
    <property type="entry name" value="Gal-3-0_sulfotr"/>
    <property type="match status" value="1"/>
</dbReference>
<evidence type="ECO:0000256" key="1">
    <source>
        <dbReference type="ARBA" id="ARBA00004323"/>
    </source>
</evidence>
<comment type="similarity">
    <text evidence="2">Belongs to the galactose-3-O-sulfotransferase family.</text>
</comment>
<dbReference type="GO" id="GO:0000139">
    <property type="term" value="C:Golgi membrane"/>
    <property type="evidence" value="ECO:0007669"/>
    <property type="project" value="UniProtKB-SubCell"/>
</dbReference>
<evidence type="ECO:0000256" key="10">
    <source>
        <dbReference type="SAM" id="Phobius"/>
    </source>
</evidence>
<evidence type="ECO:0000256" key="6">
    <source>
        <dbReference type="ARBA" id="ARBA00022989"/>
    </source>
</evidence>
<evidence type="ECO:0000256" key="4">
    <source>
        <dbReference type="ARBA" id="ARBA00022692"/>
    </source>
</evidence>
<keyword evidence="8 10" id="KW-0472">Membrane</keyword>
<evidence type="ECO:0000256" key="2">
    <source>
        <dbReference type="ARBA" id="ARBA00008124"/>
    </source>
</evidence>
<evidence type="ECO:0000256" key="5">
    <source>
        <dbReference type="ARBA" id="ARBA00022968"/>
    </source>
</evidence>
<comment type="caution">
    <text evidence="11">The sequence shown here is derived from an EMBL/GenBank/DDBJ whole genome shotgun (WGS) entry which is preliminary data.</text>
</comment>
<dbReference type="AlphaFoldDB" id="A0A2G8L7H2"/>
<evidence type="ECO:0000256" key="3">
    <source>
        <dbReference type="ARBA" id="ARBA00022679"/>
    </source>
</evidence>
<dbReference type="OrthoDB" id="514299at2759"/>
<keyword evidence="3 11" id="KW-0808">Transferase</keyword>
<gene>
    <name evidence="11" type="ORF">BSL78_06933</name>
</gene>
<evidence type="ECO:0000313" key="12">
    <source>
        <dbReference type="Proteomes" id="UP000230750"/>
    </source>
</evidence>
<keyword evidence="6 10" id="KW-1133">Transmembrane helix</keyword>
<keyword evidence="5" id="KW-0735">Signal-anchor</keyword>
<keyword evidence="12" id="KW-1185">Reference proteome</keyword>
<keyword evidence="7" id="KW-0333">Golgi apparatus</keyword>
<dbReference type="InterPro" id="IPR009729">
    <property type="entry name" value="Gal-3-0_sulfotransfrase"/>
</dbReference>